<dbReference type="EMBL" id="GBXM01020721">
    <property type="protein sequence ID" value="JAH87856.1"/>
    <property type="molecule type" value="Transcribed_RNA"/>
</dbReference>
<accession>A0A0E9WC43</accession>
<reference evidence="1" key="1">
    <citation type="submission" date="2014-11" db="EMBL/GenBank/DDBJ databases">
        <authorList>
            <person name="Amaro Gonzalez C."/>
        </authorList>
    </citation>
    <scope>NUCLEOTIDE SEQUENCE</scope>
</reference>
<evidence type="ECO:0000313" key="1">
    <source>
        <dbReference type="EMBL" id="JAH87856.1"/>
    </source>
</evidence>
<sequence length="62" mass="7094">MCLNYTMLFPLNLFKNLFPFNLFEGQIIVNGTLSTLFNFCDHMSAFSAVWIQLISNQSNGIN</sequence>
<dbReference type="AlphaFoldDB" id="A0A0E9WC43"/>
<protein>
    <submittedName>
        <fullName evidence="1">Uncharacterized protein</fullName>
    </submittedName>
</protein>
<organism evidence="1">
    <name type="scientific">Anguilla anguilla</name>
    <name type="common">European freshwater eel</name>
    <name type="synonym">Muraena anguilla</name>
    <dbReference type="NCBI Taxonomy" id="7936"/>
    <lineage>
        <taxon>Eukaryota</taxon>
        <taxon>Metazoa</taxon>
        <taxon>Chordata</taxon>
        <taxon>Craniata</taxon>
        <taxon>Vertebrata</taxon>
        <taxon>Euteleostomi</taxon>
        <taxon>Actinopterygii</taxon>
        <taxon>Neopterygii</taxon>
        <taxon>Teleostei</taxon>
        <taxon>Anguilliformes</taxon>
        <taxon>Anguillidae</taxon>
        <taxon>Anguilla</taxon>
    </lineage>
</organism>
<reference evidence="1" key="2">
    <citation type="journal article" date="2015" name="Fish Shellfish Immunol.">
        <title>Early steps in the European eel (Anguilla anguilla)-Vibrio vulnificus interaction in the gills: Role of the RtxA13 toxin.</title>
        <authorList>
            <person name="Callol A."/>
            <person name="Pajuelo D."/>
            <person name="Ebbesson L."/>
            <person name="Teles M."/>
            <person name="MacKenzie S."/>
            <person name="Amaro C."/>
        </authorList>
    </citation>
    <scope>NUCLEOTIDE SEQUENCE</scope>
</reference>
<proteinExistence type="predicted"/>
<name>A0A0E9WC43_ANGAN</name>